<comment type="caution">
    <text evidence="9">The sequence shown here is derived from an EMBL/GenBank/DDBJ whole genome shotgun (WGS) entry which is preliminary data.</text>
</comment>
<evidence type="ECO:0000256" key="5">
    <source>
        <dbReference type="ARBA" id="ARBA00022793"/>
    </source>
</evidence>
<proteinExistence type="inferred from homology"/>
<dbReference type="GO" id="GO:0008792">
    <property type="term" value="F:arginine decarboxylase activity"/>
    <property type="evidence" value="ECO:0007669"/>
    <property type="project" value="UniProtKB-EC"/>
</dbReference>
<name>W2C1S2_9BACT</name>
<dbReference type="InterPro" id="IPR002724">
    <property type="entry name" value="Pyruvoyl-dep_arg_deCO2ase"/>
</dbReference>
<dbReference type="PANTHER" id="PTHR40438:SF1">
    <property type="entry name" value="PYRUVOYL-DEPENDENT ARGININE DECARBOXYLASE"/>
    <property type="match status" value="1"/>
</dbReference>
<evidence type="ECO:0000313" key="10">
    <source>
        <dbReference type="Proteomes" id="UP000018837"/>
    </source>
</evidence>
<dbReference type="GO" id="GO:0006527">
    <property type="term" value="P:L-arginine catabolic process"/>
    <property type="evidence" value="ECO:0007669"/>
    <property type="project" value="InterPro"/>
</dbReference>
<comment type="cofactor">
    <cofactor evidence="1">
        <name>pyruvate</name>
        <dbReference type="ChEBI" id="CHEBI:15361"/>
    </cofactor>
</comment>
<dbReference type="PATRIC" id="fig|1411148.3.peg.1832"/>
<evidence type="ECO:0000256" key="1">
    <source>
        <dbReference type="ARBA" id="ARBA00001928"/>
    </source>
</evidence>
<evidence type="ECO:0000256" key="4">
    <source>
        <dbReference type="ARBA" id="ARBA00014727"/>
    </source>
</evidence>
<keyword evidence="5" id="KW-0210">Decarboxylase</keyword>
<dbReference type="EC" id="4.1.1.19" evidence="3"/>
<evidence type="ECO:0000256" key="6">
    <source>
        <dbReference type="ARBA" id="ARBA00023239"/>
    </source>
</evidence>
<gene>
    <name evidence="9" type="ORF">N425_11230</name>
</gene>
<dbReference type="InterPro" id="IPR016104">
    <property type="entry name" value="Pyr-dep_his/arg-deCO2ase"/>
</dbReference>
<evidence type="ECO:0000256" key="3">
    <source>
        <dbReference type="ARBA" id="ARBA00012426"/>
    </source>
</evidence>
<evidence type="ECO:0000313" key="9">
    <source>
        <dbReference type="EMBL" id="ETK01144.1"/>
    </source>
</evidence>
<sequence length="215" mass="24169">MCTYAPPDSEERENKTDFILIQKIKTKKMVKKVGNLIPNTFFIAKGSGDSDLEKHAGSYHMALFDAGIADFNIMTYSSVIPATAHPVMMDEVDLPPFGSELKTIMAVSHGYQDEFISAGLVYAWMYKDENFDEKAGGLVCEVSGRYRIEELEARLIRVINDLHQRTYSRFYLGDLNFVTEGMTIERRYGTALAALCFTDFIMPNSADGSSEVVRL</sequence>
<dbReference type="EMBL" id="AYUF01000490">
    <property type="protein sequence ID" value="ETK01144.1"/>
    <property type="molecule type" value="Genomic_DNA"/>
</dbReference>
<comment type="catalytic activity">
    <reaction evidence="8">
        <text>L-arginine + H(+) = agmatine + CO2</text>
        <dbReference type="Rhea" id="RHEA:17641"/>
        <dbReference type="ChEBI" id="CHEBI:15378"/>
        <dbReference type="ChEBI" id="CHEBI:16526"/>
        <dbReference type="ChEBI" id="CHEBI:32682"/>
        <dbReference type="ChEBI" id="CHEBI:58145"/>
        <dbReference type="EC" id="4.1.1.19"/>
    </reaction>
</comment>
<dbReference type="SFLD" id="SFLDS00055">
    <property type="entry name" value="Pyruvoyl-Dependent_Histidine/A"/>
    <property type="match status" value="1"/>
</dbReference>
<dbReference type="SUPFAM" id="SSF56271">
    <property type="entry name" value="Pyruvoyl-dependent histidine and arginine decarboxylases"/>
    <property type="match status" value="1"/>
</dbReference>
<keyword evidence="7" id="KW-0670">Pyruvate</keyword>
<dbReference type="Pfam" id="PF01862">
    <property type="entry name" value="PvlArgDC"/>
    <property type="match status" value="1"/>
</dbReference>
<dbReference type="InterPro" id="IPR016105">
    <property type="entry name" value="Pyr-dep_his/arg-deCO2ase_sand"/>
</dbReference>
<organism evidence="9 10">
    <name type="scientific">Tannerella sp. oral taxon BU063 isolate Cell 2</name>
    <dbReference type="NCBI Taxonomy" id="1411148"/>
    <lineage>
        <taxon>Bacteria</taxon>
        <taxon>Pseudomonadati</taxon>
        <taxon>Bacteroidota</taxon>
        <taxon>Bacteroidia</taxon>
        <taxon>Bacteroidales</taxon>
        <taxon>Tannerellaceae</taxon>
        <taxon>Tannerella</taxon>
    </lineage>
</organism>
<dbReference type="AlphaFoldDB" id="W2C1S2"/>
<keyword evidence="6" id="KW-0456">Lyase</keyword>
<accession>W2C1S2</accession>
<protein>
    <recommendedName>
        <fullName evidence="4">Pyruvoyl-dependent arginine decarboxylase AaxB</fullName>
        <ecNumber evidence="3">4.1.1.19</ecNumber>
    </recommendedName>
</protein>
<evidence type="ECO:0000256" key="7">
    <source>
        <dbReference type="ARBA" id="ARBA00023317"/>
    </source>
</evidence>
<dbReference type="PANTHER" id="PTHR40438">
    <property type="entry name" value="PYRUVOYL-DEPENDENT ARGININE DECARBOXYLASE"/>
    <property type="match status" value="1"/>
</dbReference>
<reference evidence="9 10" key="1">
    <citation type="submission" date="2013-11" db="EMBL/GenBank/DDBJ databases">
        <title>Single cell genomics of uncultured Tannerella BU063 (oral taxon 286).</title>
        <authorList>
            <person name="Beall C.J."/>
            <person name="Campbell A.G."/>
            <person name="Griffen A.L."/>
            <person name="Podar M."/>
            <person name="Leys E.J."/>
        </authorList>
    </citation>
    <scope>NUCLEOTIDE SEQUENCE [LARGE SCALE GENOMIC DNA]</scope>
    <source>
        <strain evidence="9">Cell 2</strain>
    </source>
</reference>
<dbReference type="Proteomes" id="UP000018837">
    <property type="component" value="Unassembled WGS sequence"/>
</dbReference>
<dbReference type="Gene3D" id="3.50.20.10">
    <property type="entry name" value="Pyruvoyl-Dependent Histidine Decarboxylase, subunit B"/>
    <property type="match status" value="1"/>
</dbReference>
<evidence type="ECO:0000256" key="8">
    <source>
        <dbReference type="ARBA" id="ARBA00049309"/>
    </source>
</evidence>
<dbReference type="SFLD" id="SFLDG01170">
    <property type="entry name" value="Pyruvoyl-dependent_arginine_de"/>
    <property type="match status" value="1"/>
</dbReference>
<comment type="similarity">
    <text evidence="2">Belongs to the pyruvoyl-dependent arginine decarboxylase family.</text>
</comment>
<evidence type="ECO:0000256" key="2">
    <source>
        <dbReference type="ARBA" id="ARBA00008611"/>
    </source>
</evidence>